<gene>
    <name evidence="2" type="ORF">SAMN05216462_3166</name>
</gene>
<evidence type="ECO:0000313" key="3">
    <source>
        <dbReference type="Proteomes" id="UP000182257"/>
    </source>
</evidence>
<dbReference type="AlphaFoldDB" id="A0A1H4F910"/>
<feature type="chain" id="PRO_5010274513" description="Lipoprotein" evidence="1">
    <location>
        <begin position="25"/>
        <end position="65"/>
    </location>
</feature>
<evidence type="ECO:0008006" key="4">
    <source>
        <dbReference type="Google" id="ProtNLM"/>
    </source>
</evidence>
<protein>
    <recommendedName>
        <fullName evidence="4">Lipoprotein</fullName>
    </recommendedName>
</protein>
<sequence>MKKNMILKIALLLLLMVGATSCWFDDNPVAEQTNITPKPSSGGETATANSSVGIANTIVDQSEAD</sequence>
<name>A0A1H4F910_XYLRU</name>
<keyword evidence="1" id="KW-0732">Signal</keyword>
<dbReference type="RefSeq" id="WP_139209061.1">
    <property type="nucleotide sequence ID" value="NZ_FNRF01000007.1"/>
</dbReference>
<accession>A0A1H4F910</accession>
<evidence type="ECO:0000256" key="1">
    <source>
        <dbReference type="SAM" id="SignalP"/>
    </source>
</evidence>
<proteinExistence type="predicted"/>
<feature type="signal peptide" evidence="1">
    <location>
        <begin position="1"/>
        <end position="24"/>
    </location>
</feature>
<reference evidence="2 3" key="1">
    <citation type="submission" date="2016-10" db="EMBL/GenBank/DDBJ databases">
        <authorList>
            <person name="de Groot N.N."/>
        </authorList>
    </citation>
    <scope>NUCLEOTIDE SEQUENCE [LARGE SCALE GENOMIC DNA]</scope>
    <source>
        <strain evidence="2 3">D31d</strain>
    </source>
</reference>
<evidence type="ECO:0000313" key="2">
    <source>
        <dbReference type="EMBL" id="SEA92972.1"/>
    </source>
</evidence>
<organism evidence="2 3">
    <name type="scientific">Xylanibacter ruminicola</name>
    <name type="common">Prevotella ruminicola</name>
    <dbReference type="NCBI Taxonomy" id="839"/>
    <lineage>
        <taxon>Bacteria</taxon>
        <taxon>Pseudomonadati</taxon>
        <taxon>Bacteroidota</taxon>
        <taxon>Bacteroidia</taxon>
        <taxon>Bacteroidales</taxon>
        <taxon>Prevotellaceae</taxon>
        <taxon>Xylanibacter</taxon>
    </lineage>
</organism>
<dbReference type="Proteomes" id="UP000182257">
    <property type="component" value="Unassembled WGS sequence"/>
</dbReference>
<dbReference type="PROSITE" id="PS51257">
    <property type="entry name" value="PROKAR_LIPOPROTEIN"/>
    <property type="match status" value="1"/>
</dbReference>
<dbReference type="EMBL" id="FNRF01000007">
    <property type="protein sequence ID" value="SEA92972.1"/>
    <property type="molecule type" value="Genomic_DNA"/>
</dbReference>